<dbReference type="EMBL" id="JAEPRB010000251">
    <property type="protein sequence ID" value="KAG2218123.1"/>
    <property type="molecule type" value="Genomic_DNA"/>
</dbReference>
<dbReference type="PANTHER" id="PTHR24148:SF64">
    <property type="entry name" value="HETEROKARYON INCOMPATIBILITY DOMAIN-CONTAINING PROTEIN"/>
    <property type="match status" value="1"/>
</dbReference>
<dbReference type="Proteomes" id="UP000646827">
    <property type="component" value="Unassembled WGS sequence"/>
</dbReference>
<gene>
    <name evidence="2" type="ORF">INT45_002373</name>
</gene>
<dbReference type="InterPro" id="IPR010730">
    <property type="entry name" value="HET"/>
</dbReference>
<dbReference type="InterPro" id="IPR052895">
    <property type="entry name" value="HetReg/Transcr_Mod"/>
</dbReference>
<reference evidence="2 3" key="1">
    <citation type="submission" date="2020-12" db="EMBL/GenBank/DDBJ databases">
        <title>Metabolic potential, ecology and presence of endohyphal bacteria is reflected in genomic diversity of Mucoromycotina.</title>
        <authorList>
            <person name="Muszewska A."/>
            <person name="Okrasinska A."/>
            <person name="Steczkiewicz K."/>
            <person name="Drgas O."/>
            <person name="Orlowska M."/>
            <person name="Perlinska-Lenart U."/>
            <person name="Aleksandrzak-Piekarczyk T."/>
            <person name="Szatraj K."/>
            <person name="Zielenkiewicz U."/>
            <person name="Pilsyk S."/>
            <person name="Malc E."/>
            <person name="Mieczkowski P."/>
            <person name="Kruszewska J.S."/>
            <person name="Biernat P."/>
            <person name="Pawlowska J."/>
        </authorList>
    </citation>
    <scope>NUCLEOTIDE SEQUENCE [LARGE SCALE GENOMIC DNA]</scope>
    <source>
        <strain evidence="2 3">CBS 142.35</strain>
    </source>
</reference>
<evidence type="ECO:0000313" key="3">
    <source>
        <dbReference type="Proteomes" id="UP000646827"/>
    </source>
</evidence>
<accession>A0A8H7VIW1</accession>
<dbReference type="AlphaFoldDB" id="A0A8H7VIW1"/>
<name>A0A8H7VIW1_9FUNG</name>
<dbReference type="Pfam" id="PF06985">
    <property type="entry name" value="HET"/>
    <property type="match status" value="1"/>
</dbReference>
<dbReference type="PANTHER" id="PTHR24148">
    <property type="entry name" value="ANKYRIN REPEAT DOMAIN-CONTAINING PROTEIN 39 HOMOLOG-RELATED"/>
    <property type="match status" value="1"/>
</dbReference>
<evidence type="ECO:0000313" key="2">
    <source>
        <dbReference type="EMBL" id="KAG2218123.1"/>
    </source>
</evidence>
<comment type="caution">
    <text evidence="2">The sequence shown here is derived from an EMBL/GenBank/DDBJ whole genome shotgun (WGS) entry which is preliminary data.</text>
</comment>
<evidence type="ECO:0000259" key="1">
    <source>
        <dbReference type="Pfam" id="PF06985"/>
    </source>
</evidence>
<sequence>MYVTYETNPYFIDQATFTVQRHTQPPKLFSTLPKNSNEFMPTKLVRISDMQVIDGSTVNEGYCALSYSWSWCGENGIKDDIQSGKTLRVDNGKHKIIFPAKTVRPKSRGRKKTISAKVKFVKFEGIIQQIGKDFNIKYIWYDQMCIDQADMEEKHHEISRMHQIYSSASCTIVLVPELRTEMWSHNMGTYRAIRTIGLSHSDWMKRMWTLGETMMSPKLLFVGQDTYMSGTTAIEWASLGALADKPSQWNAATILYYAHARGCTKEHDRVFALANLYPNIMEKITINYDQPILDLLLLFYKLLAQEDLSVLCFGRDGEFYKDIQQNAFGSQNRMYDTDRTNIIPIRKYDLPSWTGVAGQHELYGGGTSTGLWKSNFKNYSIDGRFMNVHCTPIWSIDDPRSTINIDPFTAIDPKDLPYLPEEKHDSYNTLAVKVQFPGCRNPKVMHARFHQPSSKNQELNRTLITERMALLSLFMPINKEQFFWVENQSKLDADGTLTCFVPSLTEQIDYSAKYAILYGISFQDDKNGKEKMYPIVRQDGDYYKAVGHCLISNAEDFFSDYTLLPEQTFIIH</sequence>
<dbReference type="OrthoDB" id="2654851at2759"/>
<feature type="domain" description="Heterokaryon incompatibility" evidence="1">
    <location>
        <begin position="62"/>
        <end position="177"/>
    </location>
</feature>
<protein>
    <recommendedName>
        <fullName evidence="1">Heterokaryon incompatibility domain-containing protein</fullName>
    </recommendedName>
</protein>
<keyword evidence="3" id="KW-1185">Reference proteome</keyword>
<organism evidence="2 3">
    <name type="scientific">Circinella minor</name>
    <dbReference type="NCBI Taxonomy" id="1195481"/>
    <lineage>
        <taxon>Eukaryota</taxon>
        <taxon>Fungi</taxon>
        <taxon>Fungi incertae sedis</taxon>
        <taxon>Mucoromycota</taxon>
        <taxon>Mucoromycotina</taxon>
        <taxon>Mucoromycetes</taxon>
        <taxon>Mucorales</taxon>
        <taxon>Lichtheimiaceae</taxon>
        <taxon>Circinella</taxon>
    </lineage>
</organism>
<proteinExistence type="predicted"/>